<organism evidence="1 2">
    <name type="scientific">Paramagnetospirillum marisnigri</name>
    <dbReference type="NCBI Taxonomy" id="1285242"/>
    <lineage>
        <taxon>Bacteria</taxon>
        <taxon>Pseudomonadati</taxon>
        <taxon>Pseudomonadota</taxon>
        <taxon>Alphaproteobacteria</taxon>
        <taxon>Rhodospirillales</taxon>
        <taxon>Magnetospirillaceae</taxon>
        <taxon>Paramagnetospirillum</taxon>
    </lineage>
</organism>
<gene>
    <name evidence="1" type="ORF">A6A04_13290</name>
</gene>
<protein>
    <submittedName>
        <fullName evidence="1">Uncharacterized protein</fullName>
    </submittedName>
</protein>
<reference evidence="1 2" key="1">
    <citation type="submission" date="2016-04" db="EMBL/GenBank/DDBJ databases">
        <title>Draft genome sequence of freshwater magnetotactic bacteria Magnetospirillum marisnigri SP-1 and Magnetospirillum moscoviense BB-1.</title>
        <authorList>
            <person name="Koziaeva V."/>
            <person name="Dziuba M.V."/>
            <person name="Ivanov T.M."/>
            <person name="Kuznetsov B."/>
            <person name="Grouzdev D.S."/>
        </authorList>
    </citation>
    <scope>NUCLEOTIDE SEQUENCE [LARGE SCALE GENOMIC DNA]</scope>
    <source>
        <strain evidence="1 2">SP-1</strain>
    </source>
</reference>
<comment type="caution">
    <text evidence="1">The sequence shown here is derived from an EMBL/GenBank/DDBJ whole genome shotgun (WGS) entry which is preliminary data.</text>
</comment>
<name>A0A178MV42_9PROT</name>
<sequence length="61" mass="6728">MSAFLGPFLRTVHDNALTDAVDHGLVGSEADEFADRVTSVTAETIEHLERQRDQMLDAGDR</sequence>
<dbReference type="Proteomes" id="UP000078428">
    <property type="component" value="Unassembled WGS sequence"/>
</dbReference>
<accession>A0A178MV42</accession>
<evidence type="ECO:0000313" key="1">
    <source>
        <dbReference type="EMBL" id="OAN53861.1"/>
    </source>
</evidence>
<keyword evidence="2" id="KW-1185">Reference proteome</keyword>
<proteinExistence type="predicted"/>
<evidence type="ECO:0000313" key="2">
    <source>
        <dbReference type="Proteomes" id="UP000078428"/>
    </source>
</evidence>
<dbReference type="STRING" id="1285242.A6A04_13290"/>
<dbReference type="EMBL" id="LWQT01000038">
    <property type="protein sequence ID" value="OAN53861.1"/>
    <property type="molecule type" value="Genomic_DNA"/>
</dbReference>
<dbReference type="AlphaFoldDB" id="A0A178MV42"/>